<evidence type="ECO:0000313" key="3">
    <source>
        <dbReference type="EMBL" id="CAF1111112.1"/>
    </source>
</evidence>
<feature type="domain" description="PLAT" evidence="2">
    <location>
        <begin position="66"/>
        <end position="196"/>
    </location>
</feature>
<dbReference type="EMBL" id="CAJNOK010010277">
    <property type="protein sequence ID" value="CAF1111112.1"/>
    <property type="molecule type" value="Genomic_DNA"/>
</dbReference>
<gene>
    <name evidence="3" type="ORF">OVA965_LOCUS19768</name>
    <name evidence="4" type="ORF">TMI583_LOCUS19927</name>
</gene>
<accession>A0A8S2E1W0</accession>
<comment type="caution">
    <text evidence="1">Lacks conserved residue(s) required for the propagation of feature annotation.</text>
</comment>
<name>A0A8S2E1W0_9BILA</name>
<organism evidence="3 5">
    <name type="scientific">Didymodactylos carnosus</name>
    <dbReference type="NCBI Taxonomy" id="1234261"/>
    <lineage>
        <taxon>Eukaryota</taxon>
        <taxon>Metazoa</taxon>
        <taxon>Spiralia</taxon>
        <taxon>Gnathifera</taxon>
        <taxon>Rotifera</taxon>
        <taxon>Eurotatoria</taxon>
        <taxon>Bdelloidea</taxon>
        <taxon>Philodinida</taxon>
        <taxon>Philodinidae</taxon>
        <taxon>Didymodactylos</taxon>
    </lineage>
</organism>
<dbReference type="InterPro" id="IPR001024">
    <property type="entry name" value="PLAT/LH2_dom"/>
</dbReference>
<evidence type="ECO:0000313" key="4">
    <source>
        <dbReference type="EMBL" id="CAF3878837.1"/>
    </source>
</evidence>
<dbReference type="Pfam" id="PF01477">
    <property type="entry name" value="PLAT"/>
    <property type="match status" value="2"/>
</dbReference>
<evidence type="ECO:0000259" key="2">
    <source>
        <dbReference type="PROSITE" id="PS50095"/>
    </source>
</evidence>
<dbReference type="EMBL" id="CAJOBA010013289">
    <property type="protein sequence ID" value="CAF3878837.1"/>
    <property type="molecule type" value="Genomic_DNA"/>
</dbReference>
<evidence type="ECO:0000313" key="5">
    <source>
        <dbReference type="Proteomes" id="UP000677228"/>
    </source>
</evidence>
<dbReference type="InterPro" id="IPR036392">
    <property type="entry name" value="PLAT/LH2_dom_sf"/>
</dbReference>
<dbReference type="Gene3D" id="2.60.60.20">
    <property type="entry name" value="PLAT/LH2 domain"/>
    <property type="match status" value="2"/>
</dbReference>
<proteinExistence type="predicted"/>
<dbReference type="InterPro" id="IPR052970">
    <property type="entry name" value="Inner_ear_hair_cell_LOXHD"/>
</dbReference>
<dbReference type="PANTHER" id="PTHR45901">
    <property type="entry name" value="PROTEIN CBG12474"/>
    <property type="match status" value="1"/>
</dbReference>
<reference evidence="3" key="1">
    <citation type="submission" date="2021-02" db="EMBL/GenBank/DDBJ databases">
        <authorList>
            <person name="Nowell W R."/>
        </authorList>
    </citation>
    <scope>NUCLEOTIDE SEQUENCE</scope>
</reference>
<dbReference type="Proteomes" id="UP000677228">
    <property type="component" value="Unassembled WGS sequence"/>
</dbReference>
<protein>
    <recommendedName>
        <fullName evidence="2">PLAT domain-containing protein</fullName>
    </recommendedName>
</protein>
<evidence type="ECO:0000256" key="1">
    <source>
        <dbReference type="PROSITE-ProRule" id="PRU00152"/>
    </source>
</evidence>
<dbReference type="Proteomes" id="UP000682733">
    <property type="component" value="Unassembled WGS sequence"/>
</dbReference>
<feature type="domain" description="PLAT" evidence="2">
    <location>
        <begin position="207"/>
        <end position="328"/>
    </location>
</feature>
<dbReference type="PANTHER" id="PTHR45901:SF3">
    <property type="entry name" value="LIPOXYGENASE HOMOLOGY DOMAIN-CONTAINING PROTEIN 1"/>
    <property type="match status" value="1"/>
</dbReference>
<comment type="caution">
    <text evidence="3">The sequence shown here is derived from an EMBL/GenBank/DDBJ whole genome shotgun (WGS) entry which is preliminary data.</text>
</comment>
<dbReference type="SUPFAM" id="SSF49723">
    <property type="entry name" value="Lipase/lipooxygenase domain (PLAT/LH2 domain)"/>
    <property type="match status" value="3"/>
</dbReference>
<dbReference type="AlphaFoldDB" id="A0A8S2E1W0"/>
<sequence length="333" mass="38024">MINPLTELKVLQLHYNGTFPWYCEKITVTDHLSGISYKFNVDRWFMDKTGDISVDVLGQREDDADWTYTVIVKTQAVLPAQTSLRGKIILSIRGKNSQLNDIVLGSGREMFQLFHAGNEDTIELKTAKRLVDISTIELQLDVAEYQSWLCDYIEIIDTAASWDTSSHTLIPKSYRFPINRWLGANAMDKKNTVICYVNKEPGYAHMPTYIVQVLTGNKNMTNETGIQVNVYLQMFGTLKVFGPILLDKSSNNTTPFRKGQTDEFHIFDLPYGGEIKKIRLFHDGGRTTSWNCEWFPVERLLDDDAEEGSSNLIIYSERKEDEGTAARILQQVL</sequence>
<feature type="domain" description="PLAT" evidence="2">
    <location>
        <begin position="1"/>
        <end position="59"/>
    </location>
</feature>
<dbReference type="PROSITE" id="PS50095">
    <property type="entry name" value="PLAT"/>
    <property type="match status" value="3"/>
</dbReference>